<feature type="transmembrane region" description="Helical" evidence="1">
    <location>
        <begin position="46"/>
        <end position="66"/>
    </location>
</feature>
<accession>A0A6C2C4K4</accession>
<dbReference type="PANTHER" id="PTHR40027">
    <property type="entry name" value="CELL DIVISION PROTEIN DIVIC"/>
    <property type="match status" value="1"/>
</dbReference>
<proteinExistence type="predicted"/>
<dbReference type="OrthoDB" id="2151746at2"/>
<protein>
    <submittedName>
        <fullName evidence="2">Septum formation initiator family protein</fullName>
    </submittedName>
</protein>
<evidence type="ECO:0000313" key="2">
    <source>
        <dbReference type="EMBL" id="TYC48523.1"/>
    </source>
</evidence>
<dbReference type="InterPro" id="IPR039076">
    <property type="entry name" value="DivIC"/>
</dbReference>
<organism evidence="2 3">
    <name type="scientific">Weissella muntiaci</name>
    <dbReference type="NCBI Taxonomy" id="2508881"/>
    <lineage>
        <taxon>Bacteria</taxon>
        <taxon>Bacillati</taxon>
        <taxon>Bacillota</taxon>
        <taxon>Bacilli</taxon>
        <taxon>Lactobacillales</taxon>
        <taxon>Lactobacillaceae</taxon>
        <taxon>Weissella</taxon>
    </lineage>
</organism>
<dbReference type="EMBL" id="SDGZ01000018">
    <property type="protein sequence ID" value="TYC48523.1"/>
    <property type="molecule type" value="Genomic_DNA"/>
</dbReference>
<sequence>MAQQSKRQVNIHPLNPEGARELQFQSNLGQAQKTRDTNMHLLRRRFGWVLVLLVVIVGVVSVTNGMRDYTTISAQVTSADKTLDSTKAEGKKLKQQKSDLNNKDYLQKYVREKLMYTKSGELVFSLPNDNS</sequence>
<name>A0A6C2C4K4_9LACO</name>
<dbReference type="RefSeq" id="WP_148623124.1">
    <property type="nucleotide sequence ID" value="NZ_SDGZ01000018.1"/>
</dbReference>
<keyword evidence="1" id="KW-1133">Transmembrane helix</keyword>
<gene>
    <name evidence="2" type="ORF">ESZ50_08400</name>
</gene>
<dbReference type="Proteomes" id="UP000371977">
    <property type="component" value="Unassembled WGS sequence"/>
</dbReference>
<dbReference type="GO" id="GO:0051301">
    <property type="term" value="P:cell division"/>
    <property type="evidence" value="ECO:0007669"/>
    <property type="project" value="InterPro"/>
</dbReference>
<keyword evidence="3" id="KW-1185">Reference proteome</keyword>
<evidence type="ECO:0000256" key="1">
    <source>
        <dbReference type="SAM" id="Phobius"/>
    </source>
</evidence>
<keyword evidence="1" id="KW-0812">Transmembrane</keyword>
<evidence type="ECO:0000313" key="3">
    <source>
        <dbReference type="Proteomes" id="UP000371977"/>
    </source>
</evidence>
<comment type="caution">
    <text evidence="2">The sequence shown here is derived from an EMBL/GenBank/DDBJ whole genome shotgun (WGS) entry which is preliminary data.</text>
</comment>
<reference evidence="2 3" key="1">
    <citation type="submission" date="2019-01" db="EMBL/GenBank/DDBJ databases">
        <title>Weissella sp. nov., a novel lactic acid bacterium isolated from animal feces.</title>
        <authorList>
            <person name="Wang L.-T."/>
        </authorList>
    </citation>
    <scope>NUCLEOTIDE SEQUENCE [LARGE SCALE GENOMIC DNA]</scope>
    <source>
        <strain evidence="2 3">8H-2</strain>
    </source>
</reference>
<dbReference type="PANTHER" id="PTHR40027:SF1">
    <property type="entry name" value="CELL DIVISION PROTEIN DIVIC"/>
    <property type="match status" value="1"/>
</dbReference>
<keyword evidence="1" id="KW-0472">Membrane</keyword>
<dbReference type="Pfam" id="PF04977">
    <property type="entry name" value="DivIC"/>
    <property type="match status" value="1"/>
</dbReference>
<dbReference type="AlphaFoldDB" id="A0A6C2C4K4"/>
<dbReference type="InterPro" id="IPR007060">
    <property type="entry name" value="FtsL/DivIC"/>
</dbReference>